<feature type="transmembrane region" description="Helical" evidence="1">
    <location>
        <begin position="131"/>
        <end position="149"/>
    </location>
</feature>
<keyword evidence="4" id="KW-1185">Reference proteome</keyword>
<dbReference type="InterPro" id="IPR055568">
    <property type="entry name" value="DUF7144"/>
</dbReference>
<reference evidence="3 4" key="1">
    <citation type="submission" date="2017-05" db="EMBL/GenBank/DDBJ databases">
        <authorList>
            <person name="Varghese N."/>
            <person name="Submissions S."/>
        </authorList>
    </citation>
    <scope>NUCLEOTIDE SEQUENCE [LARGE SCALE GENOMIC DNA]</scope>
    <source>
        <strain evidence="3 4">DSM 46834</strain>
    </source>
</reference>
<feature type="transmembrane region" description="Helical" evidence="1">
    <location>
        <begin position="106"/>
        <end position="125"/>
    </location>
</feature>
<dbReference type="Pfam" id="PF23636">
    <property type="entry name" value="DUF7144"/>
    <property type="match status" value="1"/>
</dbReference>
<dbReference type="EMBL" id="FXTJ01000011">
    <property type="protein sequence ID" value="SMO97344.1"/>
    <property type="molecule type" value="Genomic_DNA"/>
</dbReference>
<accession>A0A521FMJ8</accession>
<protein>
    <recommendedName>
        <fullName evidence="2">DUF7144 domain-containing protein</fullName>
    </recommendedName>
</protein>
<gene>
    <name evidence="3" type="ORF">SAMN06273567_11155</name>
</gene>
<evidence type="ECO:0000259" key="2">
    <source>
        <dbReference type="Pfam" id="PF23636"/>
    </source>
</evidence>
<keyword evidence="1" id="KW-0812">Transmembrane</keyword>
<evidence type="ECO:0000313" key="3">
    <source>
        <dbReference type="EMBL" id="SMO97344.1"/>
    </source>
</evidence>
<proteinExistence type="predicted"/>
<dbReference type="AlphaFoldDB" id="A0A521FMJ8"/>
<feature type="domain" description="DUF7144" evidence="2">
    <location>
        <begin position="37"/>
        <end position="151"/>
    </location>
</feature>
<keyword evidence="1" id="KW-1133">Transmembrane helix</keyword>
<keyword evidence="1" id="KW-0472">Membrane</keyword>
<dbReference type="Proteomes" id="UP000317484">
    <property type="component" value="Unassembled WGS sequence"/>
</dbReference>
<sequence length="158" mass="16719">MTNASSQRQPEANWQAQAHVGAYGNSYGDRPSGWAAWIAFAGVLLVLIGLLSVMEGVTALVNDDFYVVRVDALLVAAGYTVWGWVHLVLGVAGILTGAGMMRGNRVAQAVAVGYAALSAVVHLAFLPAYPVWSVLVIAFDVLVIWAVIVHGQEVASTR</sequence>
<dbReference type="RefSeq" id="WP_142460460.1">
    <property type="nucleotide sequence ID" value="NZ_FXTJ01000011.1"/>
</dbReference>
<evidence type="ECO:0000256" key="1">
    <source>
        <dbReference type="SAM" id="Phobius"/>
    </source>
</evidence>
<feature type="transmembrane region" description="Helical" evidence="1">
    <location>
        <begin position="34"/>
        <end position="53"/>
    </location>
</feature>
<organism evidence="3 4">
    <name type="scientific">Geodermatophilus aquaeductus</name>
    <dbReference type="NCBI Taxonomy" id="1564161"/>
    <lineage>
        <taxon>Bacteria</taxon>
        <taxon>Bacillati</taxon>
        <taxon>Actinomycetota</taxon>
        <taxon>Actinomycetes</taxon>
        <taxon>Geodermatophilales</taxon>
        <taxon>Geodermatophilaceae</taxon>
        <taxon>Geodermatophilus</taxon>
    </lineage>
</organism>
<evidence type="ECO:0000313" key="4">
    <source>
        <dbReference type="Proteomes" id="UP000317484"/>
    </source>
</evidence>
<feature type="transmembrane region" description="Helical" evidence="1">
    <location>
        <begin position="73"/>
        <end position="94"/>
    </location>
</feature>
<name>A0A521FMJ8_9ACTN</name>